<dbReference type="AlphaFoldDB" id="A0AAX3YTS3"/>
<proteinExistence type="predicted"/>
<keyword evidence="1" id="KW-0812">Transmembrane</keyword>
<dbReference type="Proteomes" id="UP001231166">
    <property type="component" value="Plasmid pRho-VOC14-C86"/>
</dbReference>
<evidence type="ECO:0000256" key="1">
    <source>
        <dbReference type="SAM" id="Phobius"/>
    </source>
</evidence>
<geneLocation type="plasmid" evidence="2 3">
    <name>pRho-VOC14-C86</name>
</geneLocation>
<dbReference type="EMBL" id="CP130955">
    <property type="protein sequence ID" value="WLF51518.1"/>
    <property type="molecule type" value="Genomic_DNA"/>
</dbReference>
<sequence>MTVVAMWIPSEAVTEPLLQLGRYVMWIIFAILTIRLVWYGGLFAWNKQQNPYESEPAARIGMTLGAAVLCSAGSGIAAALLTF</sequence>
<keyword evidence="1" id="KW-1133">Transmembrane helix</keyword>
<feature type="transmembrane region" description="Helical" evidence="1">
    <location>
        <begin position="57"/>
        <end position="81"/>
    </location>
</feature>
<organism evidence="2 3">
    <name type="scientific">Rhodococcus opacus</name>
    <name type="common">Nocardia opaca</name>
    <dbReference type="NCBI Taxonomy" id="37919"/>
    <lineage>
        <taxon>Bacteria</taxon>
        <taxon>Bacillati</taxon>
        <taxon>Actinomycetota</taxon>
        <taxon>Actinomycetes</taxon>
        <taxon>Mycobacteriales</taxon>
        <taxon>Nocardiaceae</taxon>
        <taxon>Rhodococcus</taxon>
    </lineage>
</organism>
<keyword evidence="2" id="KW-0614">Plasmid</keyword>
<evidence type="ECO:0000313" key="3">
    <source>
        <dbReference type="Proteomes" id="UP001231166"/>
    </source>
</evidence>
<gene>
    <name evidence="2" type="ORF">Q5707_39225</name>
</gene>
<keyword evidence="1" id="KW-0472">Membrane</keyword>
<feature type="transmembrane region" description="Helical" evidence="1">
    <location>
        <begin position="23"/>
        <end position="45"/>
    </location>
</feature>
<dbReference type="RefSeq" id="WP_012691834.1">
    <property type="nucleotide sequence ID" value="NZ_CP130955.1"/>
</dbReference>
<protein>
    <submittedName>
        <fullName evidence="2">Uncharacterized protein</fullName>
    </submittedName>
</protein>
<name>A0AAX3YTS3_RHOOP</name>
<accession>A0AAX3YTS3</accession>
<reference evidence="2" key="1">
    <citation type="submission" date="2023-07" db="EMBL/GenBank/DDBJ databases">
        <title>Genomic analysis of Rhodococcus opacus VOC-14 with glycol ethers degradation activity.</title>
        <authorList>
            <person name="Narkevich D.A."/>
            <person name="Hlushen A.M."/>
            <person name="Akhremchuk A.E."/>
            <person name="Sikolenko M.A."/>
            <person name="Valentovich L.N."/>
        </authorList>
    </citation>
    <scope>NUCLEOTIDE SEQUENCE</scope>
    <source>
        <strain evidence="2">VOC-14</strain>
        <plasmid evidence="2">pRho-VOC14-C86</plasmid>
    </source>
</reference>
<evidence type="ECO:0000313" key="2">
    <source>
        <dbReference type="EMBL" id="WLF51518.1"/>
    </source>
</evidence>